<keyword evidence="2" id="KW-1185">Reference proteome</keyword>
<dbReference type="Proteomes" id="UP000827976">
    <property type="component" value="Chromosome 4"/>
</dbReference>
<gene>
    <name evidence="1" type="ORF">IHE45_04G020600</name>
</gene>
<dbReference type="EMBL" id="CM037014">
    <property type="protein sequence ID" value="KAH7685138.1"/>
    <property type="molecule type" value="Genomic_DNA"/>
</dbReference>
<evidence type="ECO:0000313" key="1">
    <source>
        <dbReference type="EMBL" id="KAH7685138.1"/>
    </source>
</evidence>
<reference evidence="2" key="1">
    <citation type="journal article" date="2022" name="Nat. Commun.">
        <title>Chromosome evolution and the genetic basis of agronomically important traits in greater yam.</title>
        <authorList>
            <person name="Bredeson J.V."/>
            <person name="Lyons J.B."/>
            <person name="Oniyinde I.O."/>
            <person name="Okereke N.R."/>
            <person name="Kolade O."/>
            <person name="Nnabue I."/>
            <person name="Nwadili C.O."/>
            <person name="Hribova E."/>
            <person name="Parker M."/>
            <person name="Nwogha J."/>
            <person name="Shu S."/>
            <person name="Carlson J."/>
            <person name="Kariba R."/>
            <person name="Muthemba S."/>
            <person name="Knop K."/>
            <person name="Barton G.J."/>
            <person name="Sherwood A.V."/>
            <person name="Lopez-Montes A."/>
            <person name="Asiedu R."/>
            <person name="Jamnadass R."/>
            <person name="Muchugi A."/>
            <person name="Goodstein D."/>
            <person name="Egesi C.N."/>
            <person name="Featherston J."/>
            <person name="Asfaw A."/>
            <person name="Simpson G.G."/>
            <person name="Dolezel J."/>
            <person name="Hendre P.S."/>
            <person name="Van Deynze A."/>
            <person name="Kumar P.L."/>
            <person name="Obidiegwu J.E."/>
            <person name="Bhattacharjee R."/>
            <person name="Rokhsar D.S."/>
        </authorList>
    </citation>
    <scope>NUCLEOTIDE SEQUENCE [LARGE SCALE GENOMIC DNA]</scope>
    <source>
        <strain evidence="2">cv. TDa95/00328</strain>
    </source>
</reference>
<keyword evidence="1" id="KW-0560">Oxidoreductase</keyword>
<comment type="caution">
    <text evidence="1">The sequence shown here is derived from an EMBL/GenBank/DDBJ whole genome shotgun (WGS) entry which is preliminary data.</text>
</comment>
<sequence length="319" mass="35627">MLNKMTSFKQMVLVFMLIELYTSYGALALSMDYYRMSCPFAEMIVRMTVNQALRRDQTLAGPLLRLHFHDCFVQGCDASVLIDSTEGNIAEKDSPANIILRGYEVIDQAKQIIENRCPGVVSCADIVAISARDAVVWAGGPFYPVLQGRRDGSRSKIEDTINLPPPNFNSTALISMFGRHGFTIQDLVALSGGHTIGVARCASFKDRLSNSDSTMNTNLVRMASMQCNAGDDNTTMNLDMTSTSFDNSYFRALQRGYGLLTSDETLFMDDQTRGFVDIYAMNQARWFYDFQSAMLKMGSIDVKEGDDGNVRLNCHRLNY</sequence>
<protein>
    <submittedName>
        <fullName evidence="1">Class I peroxidase protein</fullName>
        <ecNumber evidence="1">1.11.1.7</ecNumber>
    </submittedName>
</protein>
<name>A0ACB7WB24_DIOAL</name>
<organism evidence="1 2">
    <name type="scientific">Dioscorea alata</name>
    <name type="common">Purple yam</name>
    <dbReference type="NCBI Taxonomy" id="55571"/>
    <lineage>
        <taxon>Eukaryota</taxon>
        <taxon>Viridiplantae</taxon>
        <taxon>Streptophyta</taxon>
        <taxon>Embryophyta</taxon>
        <taxon>Tracheophyta</taxon>
        <taxon>Spermatophyta</taxon>
        <taxon>Magnoliopsida</taxon>
        <taxon>Liliopsida</taxon>
        <taxon>Dioscoreales</taxon>
        <taxon>Dioscoreaceae</taxon>
        <taxon>Dioscorea</taxon>
    </lineage>
</organism>
<accession>A0ACB7WB24</accession>
<evidence type="ECO:0000313" key="2">
    <source>
        <dbReference type="Proteomes" id="UP000827976"/>
    </source>
</evidence>
<keyword evidence="1" id="KW-0575">Peroxidase</keyword>
<dbReference type="EC" id="1.11.1.7" evidence="1"/>
<proteinExistence type="predicted"/>